<dbReference type="AlphaFoldDB" id="G9XB03"/>
<organism evidence="1 2">
    <name type="scientific">Peptoanaerobacter stomatis</name>
    <dbReference type="NCBI Taxonomy" id="796937"/>
    <lineage>
        <taxon>Bacteria</taxon>
        <taxon>Bacillati</taxon>
        <taxon>Bacillota</taxon>
        <taxon>Clostridia</taxon>
        <taxon>Peptostreptococcales</taxon>
        <taxon>Filifactoraceae</taxon>
        <taxon>Peptoanaerobacter</taxon>
    </lineage>
</organism>
<protein>
    <submittedName>
        <fullName evidence="1">Uncharacterized protein</fullName>
    </submittedName>
</protein>
<reference evidence="1 2" key="1">
    <citation type="submission" date="2011-08" db="EMBL/GenBank/DDBJ databases">
        <title>The Genome Sequence of Eubacteriaceae bacterium CM5.</title>
        <authorList>
            <consortium name="The Broad Institute Genome Sequencing Platform"/>
            <person name="Earl A."/>
            <person name="Ward D."/>
            <person name="Feldgarden M."/>
            <person name="Gevers D."/>
            <person name="Sizova M."/>
            <person name="Hazen A."/>
            <person name="Epstein S."/>
            <person name="Young S.K."/>
            <person name="Zeng Q."/>
            <person name="Gargeya S."/>
            <person name="Fitzgerald M."/>
            <person name="Haas B."/>
            <person name="Abouelleil A."/>
            <person name="Alvarado L."/>
            <person name="Arachchi H.M."/>
            <person name="Berlin A."/>
            <person name="Brown A."/>
            <person name="Chapman S.B."/>
            <person name="Chen Z."/>
            <person name="Dunbar C."/>
            <person name="Freedman E."/>
            <person name="Gearin G."/>
            <person name="Gellesch M."/>
            <person name="Goldberg J."/>
            <person name="Griggs A."/>
            <person name="Gujja S."/>
            <person name="Heiman D."/>
            <person name="Howarth C."/>
            <person name="Larson L."/>
            <person name="Lui A."/>
            <person name="MacDonald P.J.P."/>
            <person name="Montmayeur A."/>
            <person name="Murphy C."/>
            <person name="Neiman D."/>
            <person name="Pearson M."/>
            <person name="Priest M."/>
            <person name="Roberts A."/>
            <person name="Saif S."/>
            <person name="Shea T."/>
            <person name="Shenoy N."/>
            <person name="Sisk P."/>
            <person name="Stolte C."/>
            <person name="Sykes S."/>
            <person name="Wortman J."/>
            <person name="Nusbaum C."/>
            <person name="Birren B."/>
        </authorList>
    </citation>
    <scope>NUCLEOTIDE SEQUENCE [LARGE SCALE GENOMIC DNA]</scope>
    <source>
        <strain evidence="1 2">CM5</strain>
    </source>
</reference>
<dbReference type="EMBL" id="AFZG01000014">
    <property type="protein sequence ID" value="EHL19837.1"/>
    <property type="molecule type" value="Genomic_DNA"/>
</dbReference>
<proteinExistence type="predicted"/>
<dbReference type="RefSeq" id="WP_009529198.1">
    <property type="nucleotide sequence ID" value="NZ_JH414604.1"/>
</dbReference>
<dbReference type="Proteomes" id="UP000003379">
    <property type="component" value="Unassembled WGS sequence"/>
</dbReference>
<evidence type="ECO:0000313" key="2">
    <source>
        <dbReference type="Proteomes" id="UP000003379"/>
    </source>
</evidence>
<accession>G9XB03</accession>
<sequence length="306" mass="36312">MSIKNNCLYELYEKNNNLYFLTNEKSVLLLNFDDYESLCNNINENKIFSNIISKLDIDDIQIIKEQFLPLFNYIILNNISIYISDNCNGPLYVENKNLSNNKGEEFLCNILKFLTTFYTNIDIIYDESLSFCDDISEIKNIEYFLTYEKKSLKDIKETLKADLIENEFIKEKRLSENKRYILPIYIDEVALKNKNIDNWNDYIQSWCSIAYLNMLAKIHNYFLDYYKISTPKGLIKDDIMISLIDTFDYAIMPYPKNIKKSIEVGKQIHGKCFFIDKPLEMEELNKDLIMILQSKDIFNVVPYILY</sequence>
<evidence type="ECO:0000313" key="1">
    <source>
        <dbReference type="EMBL" id="EHL19837.1"/>
    </source>
</evidence>
<comment type="caution">
    <text evidence="1">The sequence shown here is derived from an EMBL/GenBank/DDBJ whole genome shotgun (WGS) entry which is preliminary data.</text>
</comment>
<gene>
    <name evidence="1" type="ORF">HMPREF9628_01170</name>
</gene>
<name>G9XB03_9FIRM</name>
<dbReference type="HOGENOM" id="CLU_873622_0_0_9"/>